<sequence length="314" mass="35962">MTRLCASSIHVGDRPDLEDSCTKFRDAETKAREVSWPGISHGEVEKFITTLREVSASLDELDDFRTDHDITLHPSPERGVTPDHNQLVVWNIATAGVLLRPVDRLLRLYQETLLLFRQLEFCLREMTTHSRHIIDVFEYEMSKKAFKKEPIANIKATIHFLTSNLLPFANQVLKLLESSITGLEGTVLELRGFNVTINNIHNAELRGMARVRDEYGQVYGFRVLRPSLAQSLVASLRQFSAAIGLQAMPQPLQVCTFEDVFEARLDIEKALDALDRRLADAERKYREHVAKKHEQTLTSEEFSPQRPTRRVWLA</sequence>
<dbReference type="Proteomes" id="UP001172102">
    <property type="component" value="Unassembled WGS sequence"/>
</dbReference>
<keyword evidence="4" id="KW-1185">Reference proteome</keyword>
<accession>A0AA39ZSF2</accession>
<proteinExistence type="predicted"/>
<keyword evidence="1" id="KW-0175">Coiled coil</keyword>
<reference evidence="3" key="1">
    <citation type="submission" date="2023-06" db="EMBL/GenBank/DDBJ databases">
        <title>Genome-scale phylogeny and comparative genomics of the fungal order Sordariales.</title>
        <authorList>
            <consortium name="Lawrence Berkeley National Laboratory"/>
            <person name="Hensen N."/>
            <person name="Bonometti L."/>
            <person name="Westerberg I."/>
            <person name="Brannstrom I.O."/>
            <person name="Guillou S."/>
            <person name="Cros-Aarteil S."/>
            <person name="Calhoun S."/>
            <person name="Haridas S."/>
            <person name="Kuo A."/>
            <person name="Mondo S."/>
            <person name="Pangilinan J."/>
            <person name="Riley R."/>
            <person name="Labutti K."/>
            <person name="Andreopoulos B."/>
            <person name="Lipzen A."/>
            <person name="Chen C."/>
            <person name="Yanf M."/>
            <person name="Daum C."/>
            <person name="Ng V."/>
            <person name="Clum A."/>
            <person name="Steindorff A."/>
            <person name="Ohm R."/>
            <person name="Martin F."/>
            <person name="Silar P."/>
            <person name="Natvig D."/>
            <person name="Lalanne C."/>
            <person name="Gautier V."/>
            <person name="Ament-Velasquez S.L."/>
            <person name="Kruys A."/>
            <person name="Hutchinson M.I."/>
            <person name="Powell A.J."/>
            <person name="Barry K."/>
            <person name="Miller A.N."/>
            <person name="Grigoriev I.V."/>
            <person name="Debuchy R."/>
            <person name="Gladieux P."/>
            <person name="Thoren M.H."/>
            <person name="Johannesson H."/>
        </authorList>
    </citation>
    <scope>NUCLEOTIDE SEQUENCE</scope>
    <source>
        <strain evidence="3">SMH4607-1</strain>
    </source>
</reference>
<name>A0AA39ZSF2_9PEZI</name>
<protein>
    <submittedName>
        <fullName evidence="3">Uncharacterized protein</fullName>
    </submittedName>
</protein>
<dbReference type="EMBL" id="JAUKUA010000008">
    <property type="protein sequence ID" value="KAK0702758.1"/>
    <property type="molecule type" value="Genomic_DNA"/>
</dbReference>
<evidence type="ECO:0000313" key="4">
    <source>
        <dbReference type="Proteomes" id="UP001172102"/>
    </source>
</evidence>
<dbReference type="AlphaFoldDB" id="A0AA39ZSF2"/>
<feature type="coiled-coil region" evidence="1">
    <location>
        <begin position="264"/>
        <end position="291"/>
    </location>
</feature>
<gene>
    <name evidence="3" type="ORF">B0H67DRAFT_391965</name>
</gene>
<evidence type="ECO:0000313" key="3">
    <source>
        <dbReference type="EMBL" id="KAK0702758.1"/>
    </source>
</evidence>
<feature type="compositionally biased region" description="Polar residues" evidence="2">
    <location>
        <begin position="296"/>
        <end position="306"/>
    </location>
</feature>
<evidence type="ECO:0000256" key="1">
    <source>
        <dbReference type="SAM" id="Coils"/>
    </source>
</evidence>
<organism evidence="3 4">
    <name type="scientific">Lasiosphaeris hirsuta</name>
    <dbReference type="NCBI Taxonomy" id="260670"/>
    <lineage>
        <taxon>Eukaryota</taxon>
        <taxon>Fungi</taxon>
        <taxon>Dikarya</taxon>
        <taxon>Ascomycota</taxon>
        <taxon>Pezizomycotina</taxon>
        <taxon>Sordariomycetes</taxon>
        <taxon>Sordariomycetidae</taxon>
        <taxon>Sordariales</taxon>
        <taxon>Lasiosphaeriaceae</taxon>
        <taxon>Lasiosphaeris</taxon>
    </lineage>
</organism>
<comment type="caution">
    <text evidence="3">The sequence shown here is derived from an EMBL/GenBank/DDBJ whole genome shotgun (WGS) entry which is preliminary data.</text>
</comment>
<evidence type="ECO:0000256" key="2">
    <source>
        <dbReference type="SAM" id="MobiDB-lite"/>
    </source>
</evidence>
<feature type="region of interest" description="Disordered" evidence="2">
    <location>
        <begin position="292"/>
        <end position="314"/>
    </location>
</feature>